<feature type="compositionally biased region" description="Low complexity" evidence="3">
    <location>
        <begin position="1"/>
        <end position="33"/>
    </location>
</feature>
<dbReference type="GO" id="GO:0009451">
    <property type="term" value="P:RNA modification"/>
    <property type="evidence" value="ECO:0007669"/>
    <property type="project" value="InterPro"/>
</dbReference>
<name>A0A4V6A3P5_POPAL</name>
<sequence>MHSALTSLLPSSSNSFSPLLPSTTPSPSSQTSPHAASRTSGLIEGKEIHGVAAKLCSDTDPFVQMGLVGLYHQSGLYDDVLHLFEEMRNSNLKPGEKSALVTMNASCGCLDIAEELFTRISSKNLVVLTAMVSGYSRVERVEDARFVCYHVYEKDLVFSRLGYAESDKPQEALNFFSQMQVLGIKPDQVTILSVISASARLGILDLLVG</sequence>
<evidence type="ECO:0000313" key="4">
    <source>
        <dbReference type="EMBL" id="TKR83685.1"/>
    </source>
</evidence>
<dbReference type="InterPro" id="IPR046960">
    <property type="entry name" value="PPR_At4g14850-like_plant"/>
</dbReference>
<protein>
    <submittedName>
        <fullName evidence="4">Pentatricopeptide repeat-containing protein</fullName>
    </submittedName>
</protein>
<dbReference type="InterPro" id="IPR002885">
    <property type="entry name" value="PPR_rpt"/>
</dbReference>
<dbReference type="STRING" id="43335.A0A4V6A3P5"/>
<dbReference type="Pfam" id="PF01535">
    <property type="entry name" value="PPR"/>
    <property type="match status" value="3"/>
</dbReference>
<proteinExistence type="predicted"/>
<reference evidence="4" key="1">
    <citation type="submission" date="2018-10" db="EMBL/GenBank/DDBJ databases">
        <title>Population genomic analysis revealed the cold adaptation of white poplar.</title>
        <authorList>
            <person name="Liu Y.-J."/>
        </authorList>
    </citation>
    <scope>NUCLEOTIDE SEQUENCE [LARGE SCALE GENOMIC DNA]</scope>
    <source>
        <strain evidence="4">PAL-ZL1</strain>
    </source>
</reference>
<dbReference type="EMBL" id="RCHU01001022">
    <property type="protein sequence ID" value="TKR83685.1"/>
    <property type="molecule type" value="Genomic_DNA"/>
</dbReference>
<gene>
    <name evidence="4" type="ORF">D5086_0000264560</name>
</gene>
<organism evidence="4">
    <name type="scientific">Populus alba</name>
    <name type="common">White poplar</name>
    <dbReference type="NCBI Taxonomy" id="43335"/>
    <lineage>
        <taxon>Eukaryota</taxon>
        <taxon>Viridiplantae</taxon>
        <taxon>Streptophyta</taxon>
        <taxon>Embryophyta</taxon>
        <taxon>Tracheophyta</taxon>
        <taxon>Spermatophyta</taxon>
        <taxon>Magnoliopsida</taxon>
        <taxon>eudicotyledons</taxon>
        <taxon>Gunneridae</taxon>
        <taxon>Pentapetalae</taxon>
        <taxon>rosids</taxon>
        <taxon>fabids</taxon>
        <taxon>Malpighiales</taxon>
        <taxon>Salicaceae</taxon>
        <taxon>Saliceae</taxon>
        <taxon>Populus</taxon>
    </lineage>
</organism>
<dbReference type="PANTHER" id="PTHR47926">
    <property type="entry name" value="PENTATRICOPEPTIDE REPEAT-CONTAINING PROTEIN"/>
    <property type="match status" value="1"/>
</dbReference>
<evidence type="ECO:0000256" key="1">
    <source>
        <dbReference type="ARBA" id="ARBA00022737"/>
    </source>
</evidence>
<comment type="caution">
    <text evidence="4">The sequence shown here is derived from an EMBL/GenBank/DDBJ whole genome shotgun (WGS) entry which is preliminary data.</text>
</comment>
<evidence type="ECO:0000256" key="3">
    <source>
        <dbReference type="SAM" id="MobiDB-lite"/>
    </source>
</evidence>
<dbReference type="InterPro" id="IPR011990">
    <property type="entry name" value="TPR-like_helical_dom_sf"/>
</dbReference>
<feature type="repeat" description="PPR" evidence="2">
    <location>
        <begin position="60"/>
        <end position="94"/>
    </location>
</feature>
<evidence type="ECO:0000256" key="2">
    <source>
        <dbReference type="PROSITE-ProRule" id="PRU00708"/>
    </source>
</evidence>
<keyword evidence="1" id="KW-0677">Repeat</keyword>
<dbReference type="PROSITE" id="PS51375">
    <property type="entry name" value="PPR"/>
    <property type="match status" value="1"/>
</dbReference>
<feature type="region of interest" description="Disordered" evidence="3">
    <location>
        <begin position="1"/>
        <end position="40"/>
    </location>
</feature>
<dbReference type="GO" id="GO:0003723">
    <property type="term" value="F:RNA binding"/>
    <property type="evidence" value="ECO:0007669"/>
    <property type="project" value="InterPro"/>
</dbReference>
<accession>A0A4V6A3P5</accession>
<dbReference type="AlphaFoldDB" id="A0A4V6A3P5"/>
<dbReference type="PANTHER" id="PTHR47926:SF347">
    <property type="entry name" value="PENTATRICOPEPTIDE REPEAT-CONTAINING PROTEIN"/>
    <property type="match status" value="1"/>
</dbReference>
<dbReference type="Gene3D" id="1.25.40.10">
    <property type="entry name" value="Tetratricopeptide repeat domain"/>
    <property type="match status" value="2"/>
</dbReference>